<organism evidence="1 2">
    <name type="scientific">Corynebacterium ammoniagenes DSM 20306</name>
    <dbReference type="NCBI Taxonomy" id="649754"/>
    <lineage>
        <taxon>Bacteria</taxon>
        <taxon>Bacillati</taxon>
        <taxon>Actinomycetota</taxon>
        <taxon>Actinomycetes</taxon>
        <taxon>Mycobacteriales</taxon>
        <taxon>Corynebacteriaceae</taxon>
        <taxon>Corynebacterium</taxon>
    </lineage>
</organism>
<dbReference type="EMBL" id="ADNS01000001">
    <property type="protein sequence ID" value="EFG82688.1"/>
    <property type="molecule type" value="Genomic_DNA"/>
</dbReference>
<evidence type="ECO:0000313" key="2">
    <source>
        <dbReference type="Proteomes" id="UP000006015"/>
    </source>
</evidence>
<accession>A0ABN0AIH9</accession>
<reference evidence="1 2" key="1">
    <citation type="submission" date="2010-04" db="EMBL/GenBank/DDBJ databases">
        <authorList>
            <person name="Weinstock G."/>
            <person name="Sodergren E."/>
            <person name="Clifton S."/>
            <person name="Fulton L."/>
            <person name="Fulton B."/>
            <person name="Courtney L."/>
            <person name="Fronick C."/>
            <person name="Harrison M."/>
            <person name="Strong C."/>
            <person name="Farmer C."/>
            <person name="Delahaunty K."/>
            <person name="Markovic C."/>
            <person name="Hall O."/>
            <person name="Minx P."/>
            <person name="Tomlinson C."/>
            <person name="Mitreva M."/>
            <person name="Hou S."/>
            <person name="Wollam A."/>
            <person name="Pepin K.H."/>
            <person name="Johnson M."/>
            <person name="Bhonagiri V."/>
            <person name="Zhang X."/>
            <person name="Suruliraj S."/>
            <person name="Warren W."/>
            <person name="Chinwalla A."/>
            <person name="Mardis E.R."/>
            <person name="Wilson R.K."/>
        </authorList>
    </citation>
    <scope>NUCLEOTIDE SEQUENCE [LARGE SCALE GENOMIC DNA]</scope>
    <source>
        <strain evidence="1 2">DSM 20306</strain>
    </source>
</reference>
<name>A0ABN0AIH9_CORAM</name>
<comment type="caution">
    <text evidence="1">The sequence shown here is derived from an EMBL/GenBank/DDBJ whole genome shotgun (WGS) entry which is preliminary data.</text>
</comment>
<sequence length="213" mass="23080">MSVSGLRIEHTMNNVVFIPGSPALIPELSPHDVPSRRLLDAAVELIAQLHQQHPRAIHVVSSQDKRWYTAHAGSFRAWGAPQVQLGQGHFLGELISRYILHAAGVPAADIVECRSEIGEIDADALTIVVLDGSAGLTPRAPLALLETAAQADQWCQQVLRGQAEQVDAQKLVDAGVIEPELWLEVAHHKPEKAELIDSDASLGVGRYIAAWKV</sequence>
<dbReference type="Proteomes" id="UP000006015">
    <property type="component" value="Unassembled WGS sequence"/>
</dbReference>
<protein>
    <submittedName>
        <fullName evidence="1">Uncharacterized protein</fullName>
    </submittedName>
</protein>
<keyword evidence="2" id="KW-1185">Reference proteome</keyword>
<gene>
    <name evidence="1" type="ORF">HMPREF0281_00218</name>
</gene>
<evidence type="ECO:0000313" key="1">
    <source>
        <dbReference type="EMBL" id="EFG82688.1"/>
    </source>
</evidence>
<proteinExistence type="predicted"/>